<protein>
    <submittedName>
        <fullName evidence="1">Uncharacterized protein</fullName>
    </submittedName>
</protein>
<name>I2GER4_9BACT</name>
<dbReference type="OrthoDB" id="949311at2"/>
<reference evidence="1 2" key="1">
    <citation type="journal article" date="2012" name="J. Bacteriol.">
        <title>Genome Sequence of the Filamentous Bacterium Fibrisoma limi BUZ 3T.</title>
        <authorList>
            <person name="Filippini M."/>
            <person name="Qi W."/>
            <person name="Jaenicke S."/>
            <person name="Goesmann A."/>
            <person name="Smits T.H."/>
            <person name="Bagheri H.C."/>
        </authorList>
    </citation>
    <scope>NUCLEOTIDE SEQUENCE [LARGE SCALE GENOMIC DNA]</scope>
    <source>
        <strain evidence="2">BUZ 3T</strain>
    </source>
</reference>
<comment type="caution">
    <text evidence="1">The sequence shown here is derived from an EMBL/GenBank/DDBJ whole genome shotgun (WGS) entry which is preliminary data.</text>
</comment>
<proteinExistence type="predicted"/>
<dbReference type="eggNOG" id="ENOG502ZDUD">
    <property type="taxonomic scope" value="Bacteria"/>
</dbReference>
<evidence type="ECO:0000313" key="1">
    <source>
        <dbReference type="EMBL" id="CCH52389.1"/>
    </source>
</evidence>
<dbReference type="Proteomes" id="UP000009309">
    <property type="component" value="Unassembled WGS sequence"/>
</dbReference>
<evidence type="ECO:0000313" key="2">
    <source>
        <dbReference type="Proteomes" id="UP000009309"/>
    </source>
</evidence>
<dbReference type="AlphaFoldDB" id="I2GER4"/>
<gene>
    <name evidence="1" type="ORF">BN8_01389</name>
</gene>
<organism evidence="1 2">
    <name type="scientific">Fibrisoma limi BUZ 3</name>
    <dbReference type="NCBI Taxonomy" id="1185876"/>
    <lineage>
        <taxon>Bacteria</taxon>
        <taxon>Pseudomonadati</taxon>
        <taxon>Bacteroidota</taxon>
        <taxon>Cytophagia</taxon>
        <taxon>Cytophagales</taxon>
        <taxon>Spirosomataceae</taxon>
        <taxon>Fibrisoma</taxon>
    </lineage>
</organism>
<keyword evidence="2" id="KW-1185">Reference proteome</keyword>
<dbReference type="RefSeq" id="WP_009280973.1">
    <property type="nucleotide sequence ID" value="NZ_CAIT01000005.1"/>
</dbReference>
<dbReference type="EMBL" id="CAIT01000005">
    <property type="protein sequence ID" value="CCH52389.1"/>
    <property type="molecule type" value="Genomic_DNA"/>
</dbReference>
<dbReference type="PROSITE" id="PS51257">
    <property type="entry name" value="PROKAR_LIPOPROTEIN"/>
    <property type="match status" value="1"/>
</dbReference>
<sequence>MRRYTRYITLLLLLSGCNSQKPLTAELVPQSLKAINLEETISRRDEVMMAYSITSYDARNKPVAVVNGGWGVEPMATGQQANLATAQPISLAVPKNGKIVASLVLIEVDDYARAQQALDQIRRIHNVVSLPASVLLTATEVLTPLKYVTAGLVAAGVGIRLLDRVDADELLGQSSIELSEQELRAKKERTFQVPATFSGRHLRDRYAYELVYDIRLKTMKIRPKTQ</sequence>
<dbReference type="STRING" id="1185876.BN8_01389"/>
<accession>I2GER4</accession>